<feature type="signal peptide" evidence="6">
    <location>
        <begin position="1"/>
        <end position="28"/>
    </location>
</feature>
<organism evidence="10 11">
    <name type="scientific">Occultella glacieicola</name>
    <dbReference type="NCBI Taxonomy" id="2518684"/>
    <lineage>
        <taxon>Bacteria</taxon>
        <taxon>Bacillati</taxon>
        <taxon>Actinomycetota</taxon>
        <taxon>Actinomycetes</taxon>
        <taxon>Micrococcales</taxon>
        <taxon>Ruaniaceae</taxon>
        <taxon>Occultella</taxon>
    </lineage>
</organism>
<dbReference type="InterPro" id="IPR015500">
    <property type="entry name" value="Peptidase_S8_subtilisin-rel"/>
</dbReference>
<keyword evidence="6" id="KW-0732">Signal</keyword>
<evidence type="ECO:0000256" key="1">
    <source>
        <dbReference type="ARBA" id="ARBA00011073"/>
    </source>
</evidence>
<reference evidence="10 11" key="1">
    <citation type="submission" date="2019-03" db="EMBL/GenBank/DDBJ databases">
        <title>Genomic features of bacteria from cold environments.</title>
        <authorList>
            <person name="Shen L."/>
        </authorList>
    </citation>
    <scope>NUCLEOTIDE SEQUENCE [LARGE SCALE GENOMIC DNA]</scope>
    <source>
        <strain evidence="11">T3246-1</strain>
    </source>
</reference>
<dbReference type="SUPFAM" id="SSF50969">
    <property type="entry name" value="YVTN repeat-like/Quinoprotein amine dehydrogenase"/>
    <property type="match status" value="1"/>
</dbReference>
<dbReference type="Gene3D" id="2.60.120.430">
    <property type="entry name" value="Galactose-binding lectin"/>
    <property type="match status" value="1"/>
</dbReference>
<dbReference type="InterPro" id="IPR008979">
    <property type="entry name" value="Galactose-bd-like_sf"/>
</dbReference>
<dbReference type="Pfam" id="PF11721">
    <property type="entry name" value="Malectin"/>
    <property type="match status" value="1"/>
</dbReference>
<dbReference type="InterPro" id="IPR036852">
    <property type="entry name" value="Peptidase_S8/S53_dom_sf"/>
</dbReference>
<feature type="active site" description="Charge relay system" evidence="5">
    <location>
        <position position="422"/>
    </location>
</feature>
<evidence type="ECO:0000256" key="3">
    <source>
        <dbReference type="ARBA" id="ARBA00022801"/>
    </source>
</evidence>
<keyword evidence="11" id="KW-1185">Reference proteome</keyword>
<evidence type="ECO:0000313" key="11">
    <source>
        <dbReference type="Proteomes" id="UP000504882"/>
    </source>
</evidence>
<evidence type="ECO:0000259" key="7">
    <source>
        <dbReference type="Pfam" id="PF00082"/>
    </source>
</evidence>
<evidence type="ECO:0000256" key="6">
    <source>
        <dbReference type="SAM" id="SignalP"/>
    </source>
</evidence>
<dbReference type="SUPFAM" id="SSF49785">
    <property type="entry name" value="Galactose-binding domain-like"/>
    <property type="match status" value="1"/>
</dbReference>
<sequence length="1500" mass="154011">MRTPLMFARRLVVAASAVAAMVATMAVATIPAAAEPTTPAVPATADEKFTTEAMSTLSSTESADFWIRFADRADLSAAAAIADWDARGVAVHDALVQTAEASQAGVVAELTAAGATFEPHWISNAVLVRGGSLDLARQAAASSEVLEIRQVTVYPAEEPVAGPTVETSSMGRNVLEWGVSAINADDVWAEFGATGEGITVANIDSGVQGDHPALAPHYRGLQPDGTVVNDYNWFDVAGACDGSPCDTDGHGTHTMGTMIGSDGGANQIGVAPGADWIAANGCSTCADPDLIASGEWVIAPTDSAGENADPSQRPHIVNNSWGSRFPSNDPFMEDIIAAWEAAGIFGTWSNGNSGPACSTSGSPGSRTITYSVGAFDISGNIASFSARGPGQDGTIKPNIAAPGSNVRSSLPGDAYGTASGTSMAAPHLAGAIALLWSAAPSLIGDIPGTQALLDATAVDVDDTSCGGTAEDNNVWGEGKLDALALVQAAPTADAGVLSGTVSGSEGGGIAGATVTVTGDTERVLTTDDNGAFTGTFVAGDYTVTASAFGYAPATTEVTVVAEETVSVDLILEAATSFAVSGTVTNAADGAPVAGATVAFSGAPIEPVTTGEDGTYAVADVPAGTYTVTITGDRCSAPFSAELVVDGDETLDAALVGIQDEYGYFCSVGTDGFRQGDTQLVLTGDDSTVAADLPFAFPFYGGSYSAVNVSTNGHVNFLAPVTAYSNVAIPSTAVPNAAIYALWDDLTFNNGGTAYTASTTIDGEDAFVIEYREVSPLSSTDTVSFSITLFAGGDVEIGYGPASNPENPRLLGDSATAGIENESGTIASQYSFNEPVLATGSAVRYELPPNGTVFGNVTDYNDGLPIAGATVTATPDDGGEPRSVTTDANGDYSLLLFFGAYTVDIEAPGYTPRTRDVVVDLDGERNRFSPKLKTGIATVAPPSYSWTLTEGQTRSADLTIENTGSAPLTYTIGELPRAVNTAAQTPALSAAARDAAVVPAGNTTIGQVNRAFAALDAAAAQTDPNAHTALGLYTDDQRELLAAPVTPDAVGEILNQWDSGLAGVAWGTGFTGDVWISDAEAIVNQQYSTDGTPGNQFPANWGGTWSGDLAQDSTTGDLCQVNVGGDNGIHCFDEATGAATTTLTGSPWSSVSQRGLAYNAAEDVFYTGGWNEGIIYTVAGTTHATPGETLAQCEPADASIAGIAYNPTSNTIWYVNSALVTSFFQISPEDCSTISTVAYPTSDEGPGAGLDLDATGALWTANQVTGEVYLVDVGDPNVTDVPWLTVTPAEGTVRANRTATLEVTVDTTGLAPGVYGANILVQTNAGRVPTITVPVTLIVSAYQVGVNAGGGAYTDAGEFAWSADQPLTAGDWGWTGQRTETEATDLAIGGTTEDTLFQTRRTGIFSYVFSDAPAGTYAIDLGFAEFDADYPERDRLFDVLVNDEYVLVGVDVAEEAGGLWADQHTVIVEHTGGDLVVELGNRRSYEYPIVNTLRVTERGDL</sequence>
<dbReference type="InterPro" id="IPR024361">
    <property type="entry name" value="BACON"/>
</dbReference>
<dbReference type="Gene3D" id="3.40.50.200">
    <property type="entry name" value="Peptidase S8/S53 domain"/>
    <property type="match status" value="1"/>
</dbReference>
<feature type="domain" description="Peptidase S8/S53" evidence="7">
    <location>
        <begin position="195"/>
        <end position="458"/>
    </location>
</feature>
<gene>
    <name evidence="10" type="ORF">EXU48_11100</name>
</gene>
<feature type="active site" description="Charge relay system" evidence="5">
    <location>
        <position position="204"/>
    </location>
</feature>
<dbReference type="Pfam" id="PF19190">
    <property type="entry name" value="BACON_2"/>
    <property type="match status" value="1"/>
</dbReference>
<dbReference type="SUPFAM" id="SSF49452">
    <property type="entry name" value="Starch-binding domain-like"/>
    <property type="match status" value="2"/>
</dbReference>
<evidence type="ECO:0000256" key="4">
    <source>
        <dbReference type="ARBA" id="ARBA00022825"/>
    </source>
</evidence>
<evidence type="ECO:0000259" key="9">
    <source>
        <dbReference type="Pfam" id="PF19190"/>
    </source>
</evidence>
<dbReference type="Proteomes" id="UP000504882">
    <property type="component" value="Unassembled WGS sequence"/>
</dbReference>
<accession>A0ABY2E305</accession>
<dbReference type="InterPro" id="IPR021720">
    <property type="entry name" value="Malectin_dom"/>
</dbReference>
<dbReference type="Pfam" id="PF00082">
    <property type="entry name" value="Peptidase_S8"/>
    <property type="match status" value="1"/>
</dbReference>
<name>A0ABY2E305_9MICO</name>
<dbReference type="PRINTS" id="PR00723">
    <property type="entry name" value="SUBTILISIN"/>
</dbReference>
<keyword evidence="3 5" id="KW-0378">Hydrolase</keyword>
<evidence type="ECO:0000256" key="2">
    <source>
        <dbReference type="ARBA" id="ARBA00022670"/>
    </source>
</evidence>
<dbReference type="InterPro" id="IPR013784">
    <property type="entry name" value="Carb-bd-like_fold"/>
</dbReference>
<feature type="domain" description="BACON" evidence="9">
    <location>
        <begin position="1281"/>
        <end position="1316"/>
    </location>
</feature>
<protein>
    <submittedName>
        <fullName evidence="10">Peptidase S8</fullName>
    </submittedName>
</protein>
<dbReference type="SUPFAM" id="SSF52743">
    <property type="entry name" value="Subtilisin-like"/>
    <property type="match status" value="1"/>
</dbReference>
<dbReference type="RefSeq" id="WP_133107727.1">
    <property type="nucleotide sequence ID" value="NZ_SMNA01000005.1"/>
</dbReference>
<dbReference type="SUPFAM" id="SSF49464">
    <property type="entry name" value="Carboxypeptidase regulatory domain-like"/>
    <property type="match status" value="1"/>
</dbReference>
<dbReference type="InterPro" id="IPR000209">
    <property type="entry name" value="Peptidase_S8/S53_dom"/>
</dbReference>
<comment type="similarity">
    <text evidence="1 5">Belongs to the peptidase S8 family.</text>
</comment>
<dbReference type="Gene3D" id="2.60.40.1120">
    <property type="entry name" value="Carboxypeptidase-like, regulatory domain"/>
    <property type="match status" value="3"/>
</dbReference>
<comment type="caution">
    <text evidence="10">The sequence shown here is derived from an EMBL/GenBank/DDBJ whole genome shotgun (WGS) entry which is preliminary data.</text>
</comment>
<evidence type="ECO:0000256" key="5">
    <source>
        <dbReference type="PROSITE-ProRule" id="PRU01240"/>
    </source>
</evidence>
<dbReference type="InterPro" id="IPR011044">
    <property type="entry name" value="Quino_amine_DH_bsu"/>
</dbReference>
<feature type="chain" id="PRO_5046721005" evidence="6">
    <location>
        <begin position="29"/>
        <end position="1500"/>
    </location>
</feature>
<evidence type="ECO:0000259" key="8">
    <source>
        <dbReference type="Pfam" id="PF11721"/>
    </source>
</evidence>
<keyword evidence="2 5" id="KW-0645">Protease</keyword>
<keyword evidence="4 5" id="KW-0720">Serine protease</keyword>
<dbReference type="PROSITE" id="PS51892">
    <property type="entry name" value="SUBTILASE"/>
    <property type="match status" value="1"/>
</dbReference>
<proteinExistence type="inferred from homology"/>
<dbReference type="InterPro" id="IPR051048">
    <property type="entry name" value="Peptidase_S8/S53_subtilisin"/>
</dbReference>
<feature type="domain" description="Malectin" evidence="8">
    <location>
        <begin position="1343"/>
        <end position="1479"/>
    </location>
</feature>
<feature type="active site" description="Charge relay system" evidence="5">
    <location>
        <position position="250"/>
    </location>
</feature>
<dbReference type="Pfam" id="PF13620">
    <property type="entry name" value="CarboxypepD_reg"/>
    <property type="match status" value="3"/>
</dbReference>
<dbReference type="EMBL" id="SMNA01000005">
    <property type="protein sequence ID" value="TDE94001.1"/>
    <property type="molecule type" value="Genomic_DNA"/>
</dbReference>
<dbReference type="InterPro" id="IPR008969">
    <property type="entry name" value="CarboxyPept-like_regulatory"/>
</dbReference>
<evidence type="ECO:0000313" key="10">
    <source>
        <dbReference type="EMBL" id="TDE94001.1"/>
    </source>
</evidence>
<dbReference type="PANTHER" id="PTHR43399">
    <property type="entry name" value="SUBTILISIN-RELATED"/>
    <property type="match status" value="1"/>
</dbReference>
<dbReference type="PANTHER" id="PTHR43399:SF4">
    <property type="entry name" value="CELL WALL-ASSOCIATED PROTEASE"/>
    <property type="match status" value="1"/>
</dbReference>